<accession>A0ACC5XA23</accession>
<reference evidence="1 2" key="1">
    <citation type="journal article" date="2022" name="bioRxiv">
        <title>An ancient truncated duplication of the anti-Mullerian hormone receptor type 2 gene is a potential conserved master sex determinant in the Pangasiidae catfish family.</title>
        <authorList>
            <person name="Wen M."/>
            <person name="Pan Q."/>
            <person name="Jouanno E."/>
            <person name="Montfort J."/>
            <person name="Zahm M."/>
            <person name="Cabau C."/>
            <person name="Klopp C."/>
            <person name="Iampietro C."/>
            <person name="Roques C."/>
            <person name="Bouchez O."/>
            <person name="Castinel A."/>
            <person name="Donnadieu C."/>
            <person name="Parrinello H."/>
            <person name="Poncet C."/>
            <person name="Belmonte E."/>
            <person name="Gautier V."/>
            <person name="Avarre J.-C."/>
            <person name="Dugue R."/>
            <person name="Gustiano R."/>
            <person name="Ha T.T.T."/>
            <person name="Campet M."/>
            <person name="Sriphairoj K."/>
            <person name="Ribolli J."/>
            <person name="de Almeida F.L."/>
            <person name="Desvignes T."/>
            <person name="Postlethwait J.H."/>
            <person name="Bucao C.F."/>
            <person name="Robinson-Rechavi M."/>
            <person name="Bobe J."/>
            <person name="Herpin A."/>
            <person name="Guiguen Y."/>
        </authorList>
    </citation>
    <scope>NUCLEOTIDE SEQUENCE [LARGE SCALE GENOMIC DNA]</scope>
    <source>
        <strain evidence="1">YG-Dec2019</strain>
    </source>
</reference>
<comment type="caution">
    <text evidence="1">The sequence shown here is derived from an EMBL/GenBank/DDBJ whole genome shotgun (WGS) entry which is preliminary data.</text>
</comment>
<evidence type="ECO:0000313" key="1">
    <source>
        <dbReference type="EMBL" id="MCI4388168.1"/>
    </source>
</evidence>
<keyword evidence="2" id="KW-1185">Reference proteome</keyword>
<organism evidence="1 2">
    <name type="scientific">Pangasianodon gigas</name>
    <name type="common">Mekong giant catfish</name>
    <name type="synonym">Pangasius gigas</name>
    <dbReference type="NCBI Taxonomy" id="30993"/>
    <lineage>
        <taxon>Eukaryota</taxon>
        <taxon>Metazoa</taxon>
        <taxon>Chordata</taxon>
        <taxon>Craniata</taxon>
        <taxon>Vertebrata</taxon>
        <taxon>Euteleostomi</taxon>
        <taxon>Actinopterygii</taxon>
        <taxon>Neopterygii</taxon>
        <taxon>Teleostei</taxon>
        <taxon>Ostariophysi</taxon>
        <taxon>Siluriformes</taxon>
        <taxon>Pangasiidae</taxon>
        <taxon>Pangasianodon</taxon>
    </lineage>
</organism>
<evidence type="ECO:0000313" key="2">
    <source>
        <dbReference type="Proteomes" id="UP000829447"/>
    </source>
</evidence>
<dbReference type="EMBL" id="CM040470">
    <property type="protein sequence ID" value="MCI4388168.1"/>
    <property type="molecule type" value="Genomic_DNA"/>
</dbReference>
<dbReference type="Proteomes" id="UP000829447">
    <property type="component" value="Linkage Group LG17"/>
</dbReference>
<gene>
    <name evidence="1" type="ORF">PGIGA_G00082460</name>
</gene>
<name>A0ACC5XA23_PANGG</name>
<sequence>MVFLGGLDMIPVGCKVVTRLLLRKLGLLPGCYGVPGGCYGVSLRFQCDPRCLLGRCYLVAKETQLVAGMFLGGCHGVPDGCYDVSRRFQYDPSWLQSYS</sequence>
<proteinExistence type="predicted"/>
<protein>
    <submittedName>
        <fullName evidence="1">Uncharacterized protein</fullName>
    </submittedName>
</protein>